<dbReference type="InterPro" id="IPR045126">
    <property type="entry name" value="TRAPPC10/Trs130"/>
</dbReference>
<dbReference type="GO" id="GO:0006891">
    <property type="term" value="P:intra-Golgi vesicle-mediated transport"/>
    <property type="evidence" value="ECO:0007669"/>
    <property type="project" value="EnsemblFungi"/>
</dbReference>
<dbReference type="OMA" id="DYLNAYE"/>
<reference evidence="8 9" key="1">
    <citation type="journal article" date="2011" name="Proc. Natl. Acad. Sci. U.S.A.">
        <title>Evolutionary erosion of yeast sex chromosomes by mating-type switching accidents.</title>
        <authorList>
            <person name="Gordon J.L."/>
            <person name="Armisen D."/>
            <person name="Proux-Wera E."/>
            <person name="Oheigeartaigh S.S."/>
            <person name="Byrne K.P."/>
            <person name="Wolfe K.H."/>
        </authorList>
    </citation>
    <scope>NUCLEOTIDE SEQUENCE [LARGE SCALE GENOMIC DNA]</scope>
    <source>
        <strain evidence="9">ATCC 76901 / BCRC 22586 / CBS 4309 / NBRC 1992 / NRRL Y-12630</strain>
    </source>
</reference>
<reference key="2">
    <citation type="submission" date="2011-08" db="EMBL/GenBank/DDBJ databases">
        <title>Genome sequence of Naumovozyma castellii.</title>
        <authorList>
            <person name="Gordon J.L."/>
            <person name="Armisen D."/>
            <person name="Proux-Wera E."/>
            <person name="OhEigeartaigh S.S."/>
            <person name="Byrne K.P."/>
            <person name="Wolfe K.H."/>
        </authorList>
    </citation>
    <scope>NUCLEOTIDE SEQUENCE</scope>
    <source>
        <strain>Type strain:CBS 4309</strain>
    </source>
</reference>
<dbReference type="PANTHER" id="PTHR13251:SF3">
    <property type="entry name" value="TRAFFICKING PROTEIN PARTICLE COMPLEX SUBUNIT 10"/>
    <property type="match status" value="1"/>
</dbReference>
<evidence type="ECO:0000313" key="9">
    <source>
        <dbReference type="Proteomes" id="UP000001640"/>
    </source>
</evidence>
<evidence type="ECO:0000259" key="6">
    <source>
        <dbReference type="Pfam" id="PF24966"/>
    </source>
</evidence>
<dbReference type="GO" id="GO:0005085">
    <property type="term" value="F:guanyl-nucleotide exchange factor activity"/>
    <property type="evidence" value="ECO:0007669"/>
    <property type="project" value="EnsemblFungi"/>
</dbReference>
<feature type="domain" description="TRAPPC10/Trs130 N-terminal" evidence="5">
    <location>
        <begin position="8"/>
        <end position="284"/>
    </location>
</feature>
<protein>
    <recommendedName>
        <fullName evidence="10">Trafficking protein particle complex subunit 11 domain-containing protein</fullName>
    </recommendedName>
</protein>
<dbReference type="InterPro" id="IPR022233">
    <property type="entry name" value="TRAPPC10/Trs130_C"/>
</dbReference>
<evidence type="ECO:0000259" key="4">
    <source>
        <dbReference type="Pfam" id="PF12584"/>
    </source>
</evidence>
<keyword evidence="9" id="KW-1185">Reference proteome</keyword>
<dbReference type="GO" id="GO:0005802">
    <property type="term" value="C:trans-Golgi network"/>
    <property type="evidence" value="ECO:0007669"/>
    <property type="project" value="EnsemblFungi"/>
</dbReference>
<dbReference type="Pfam" id="PF23036">
    <property type="entry name" value="TRAPPC10_1st"/>
    <property type="match status" value="1"/>
</dbReference>
<dbReference type="Proteomes" id="UP000001640">
    <property type="component" value="Chromosome 3"/>
</dbReference>
<dbReference type="Pfam" id="PF24967">
    <property type="entry name" value="NTS_TR130"/>
    <property type="match status" value="1"/>
</dbReference>
<dbReference type="InterPro" id="IPR056915">
    <property type="entry name" value="Ig_TR130_2nd"/>
</dbReference>
<gene>
    <name evidence="8" type="primary">NCAS0C01020</name>
    <name evidence="8" type="ordered locus">NCAS_0C01020</name>
</gene>
<keyword evidence="2" id="KW-0813">Transport</keyword>
<dbReference type="HOGENOM" id="CLU_009596_0_0_1"/>
<dbReference type="InterPro" id="IPR056913">
    <property type="entry name" value="TRAPPC10/Trs130_N"/>
</dbReference>
<dbReference type="PANTHER" id="PTHR13251">
    <property type="entry name" value="EPILEPSY HOLOPROSENCEPHALY CANDIDATE 1/TMEM1"/>
    <property type="match status" value="1"/>
</dbReference>
<dbReference type="Pfam" id="PF24966">
    <property type="entry name" value="Ig_TR130_2nd"/>
    <property type="match status" value="1"/>
</dbReference>
<dbReference type="RefSeq" id="XP_003675459.1">
    <property type="nucleotide sequence ID" value="XM_003675411.1"/>
</dbReference>
<dbReference type="InParanoid" id="G0VC83"/>
<dbReference type="AlphaFoldDB" id="G0VC83"/>
<dbReference type="FunCoup" id="G0VC83">
    <property type="interactions" value="84"/>
</dbReference>
<dbReference type="GO" id="GO:1990071">
    <property type="term" value="C:TRAPPII protein complex"/>
    <property type="evidence" value="ECO:0007669"/>
    <property type="project" value="EnsemblFungi"/>
</dbReference>
<proteinExistence type="predicted"/>
<evidence type="ECO:0000259" key="5">
    <source>
        <dbReference type="Pfam" id="PF23036"/>
    </source>
</evidence>
<evidence type="ECO:0000259" key="7">
    <source>
        <dbReference type="Pfam" id="PF24967"/>
    </source>
</evidence>
<dbReference type="Pfam" id="PF12584">
    <property type="entry name" value="TRAPPC10"/>
    <property type="match status" value="1"/>
</dbReference>
<dbReference type="InterPro" id="IPR056916">
    <property type="entry name" value="NTS_TR130"/>
</dbReference>
<keyword evidence="3" id="KW-0333">Golgi apparatus</keyword>
<feature type="domain" description="Trs130 second Ig-like" evidence="6">
    <location>
        <begin position="670"/>
        <end position="765"/>
    </location>
</feature>
<dbReference type="KEGG" id="ncs:NCAS_0C01020"/>
<name>G0VC83_NAUCA</name>
<dbReference type="GO" id="GO:0005769">
    <property type="term" value="C:early endosome"/>
    <property type="evidence" value="ECO:0007669"/>
    <property type="project" value="EnsemblFungi"/>
</dbReference>
<accession>G0VC83</accession>
<dbReference type="eggNOG" id="KOG1931">
    <property type="taxonomic scope" value="Eukaryota"/>
</dbReference>
<feature type="domain" description="TRAPPC10/Trs130 C-terminal" evidence="4">
    <location>
        <begin position="974"/>
        <end position="1085"/>
    </location>
</feature>
<evidence type="ECO:0000256" key="2">
    <source>
        <dbReference type="ARBA" id="ARBA00022448"/>
    </source>
</evidence>
<dbReference type="GO" id="GO:0034498">
    <property type="term" value="P:early endosome to Golgi transport"/>
    <property type="evidence" value="ECO:0007669"/>
    <property type="project" value="EnsemblFungi"/>
</dbReference>
<dbReference type="GO" id="GO:0016236">
    <property type="term" value="P:macroautophagy"/>
    <property type="evidence" value="ECO:0007669"/>
    <property type="project" value="EnsemblFungi"/>
</dbReference>
<dbReference type="GeneID" id="96902676"/>
<organism evidence="8 9">
    <name type="scientific">Naumovozyma castellii</name>
    <name type="common">Yeast</name>
    <name type="synonym">Saccharomyces castellii</name>
    <dbReference type="NCBI Taxonomy" id="27288"/>
    <lineage>
        <taxon>Eukaryota</taxon>
        <taxon>Fungi</taxon>
        <taxon>Dikarya</taxon>
        <taxon>Ascomycota</taxon>
        <taxon>Saccharomycotina</taxon>
        <taxon>Saccharomycetes</taxon>
        <taxon>Saccharomycetales</taxon>
        <taxon>Saccharomycetaceae</taxon>
        <taxon>Naumovozyma</taxon>
    </lineage>
</organism>
<sequence>MSNVYGNVSISYFDPFDVFASVKKEFIKILSFENVHWKSPNGTVKTVNRLSVDLFPENDNNKNKHTTPYIKFIVINCISVDEYRAKVRPLLREWLPSTLQNSLKGSHVNMESKPIILLYANSEVIDSTLFKSVSLLDKFAKDFPDVQTLELRSVYKSPKERDEFWSQLSHHLKNQLINTFQRRLDYLKNLLKNSNTFERELLIRENLFELISSFELYDEGIEQLNIIKDRFIKNEKLELPKGNLEVPFELVTNVNRSISSMLSDKQLSKFEYYRYFFLREFNLLKLDNNLPTDLLTAYQLIQSFIVSIEINFSQSELLLEFKFFFFEAILKRLMSDNLIDHPLVHEIKGELLMKKRDCWLNGVLTNTDFALMDKSFINNPVPYTFEKAKSSFKDEETFHANFFNLTKELLSLFNKCEGRRQRIVDILSIEIGMLHYQRMEYERAVMLFMSCYEYYTQSNWDIIGFKILKVFVHSLVNCPSLKELTIDDEQVPVTTILSSSFLSVVRITADPEEKKIYWKKFVELRRKSQALEFSYPNSGFFDVENIGLVKLYGANEYGIEVTLKDIGFIEEVDIDFISLVVKNSMNEQICFRNSSQEKFNVDDDKHTLKTHEIIFGEFVPQKLEVSINGTTFVKEFINGTLPVINIEAIFDIENVTFSLQQARSLELGEYSLELGISNLDKVEDMRCKLKVNSLPNGSVDSLPISFSNEEQVSIYEISDPKKSPILVEYFLNAPTTSFSLQYTASFVRDGVSCKEVQNITVKCYLPISVSVEDIFKRDLFFFRFLLNSVHNDNPIIVYSSKLENSGEERYEIEGNFVPSSPVALSSDASESCFNCYKIRPKEGYLFDSQDKLSLKVKYNTLKEKFDCLITDAVLIQGDVDCFRQFEKWKLFWETKLLTQLSYDYKIFEEQSILKFTESTNISKFCKLLKEIPMEASVQRGMFECLKRVSRGIKMNSIDIDEYLKNLCPRELIVPVQLPEFEQLFSVELSMLNELYKKEGSLTIGTAVPFDVKVENLSKQWKHPRLESDTPEGNVFVFEIMTSNEWLVNGKKRVGLNSEDTEYQVSLIPLKKGYLSFPRVEITSADGGGARIDYLNAYETVLVF</sequence>
<evidence type="ECO:0000256" key="3">
    <source>
        <dbReference type="ARBA" id="ARBA00023034"/>
    </source>
</evidence>
<evidence type="ECO:0000313" key="8">
    <source>
        <dbReference type="EMBL" id="CCC69092.1"/>
    </source>
</evidence>
<evidence type="ECO:0008006" key="10">
    <source>
        <dbReference type="Google" id="ProtNLM"/>
    </source>
</evidence>
<dbReference type="STRING" id="1064592.G0VC83"/>
<feature type="domain" description="Trs130 NTS" evidence="7">
    <location>
        <begin position="296"/>
        <end position="526"/>
    </location>
</feature>
<dbReference type="OrthoDB" id="10256906at2759"/>
<evidence type="ECO:0000256" key="1">
    <source>
        <dbReference type="ARBA" id="ARBA00004555"/>
    </source>
</evidence>
<comment type="subcellular location">
    <subcellularLocation>
        <location evidence="1">Golgi apparatus</location>
    </subcellularLocation>
</comment>
<dbReference type="EMBL" id="HE576754">
    <property type="protein sequence ID" value="CCC69092.1"/>
    <property type="molecule type" value="Genomic_DNA"/>
</dbReference>
<dbReference type="GO" id="GO:0005829">
    <property type="term" value="C:cytosol"/>
    <property type="evidence" value="ECO:0007669"/>
    <property type="project" value="GOC"/>
</dbReference>
<dbReference type="GO" id="GO:0032258">
    <property type="term" value="P:cytoplasm to vacuole targeting by the Cvt pathway"/>
    <property type="evidence" value="ECO:0007669"/>
    <property type="project" value="EnsemblFungi"/>
</dbReference>